<gene>
    <name evidence="2" type="ORF">INP59_14400</name>
</gene>
<accession>A0A7M2XUC1</accession>
<proteinExistence type="predicted"/>
<dbReference type="InterPro" id="IPR055620">
    <property type="entry name" value="DUF7196"/>
</dbReference>
<sequence length="63" mass="6424">MGCGCGRRAGSTLAGSSTATSYTYKVTLPSGEDGGTYLTPLEAKREVRRAGGGTIVRIADTPT</sequence>
<feature type="domain" description="DUF7196" evidence="1">
    <location>
        <begin position="1"/>
        <end position="62"/>
    </location>
</feature>
<name>A0A7M2XUC1_9NOCA</name>
<reference evidence="2 3" key="1">
    <citation type="submission" date="2020-10" db="EMBL/GenBank/DDBJ databases">
        <title>Whole genome sequence of oil-degrading bacteria Rhodococcus pyridinivorans strain 5Ap.</title>
        <authorList>
            <person name="Akhremchuk A.E."/>
            <person name="Valentovich L.N."/>
            <person name="Charniauskaya M.I."/>
            <person name="Bukliarevich H.A."/>
            <person name="Titok M.A."/>
        </authorList>
    </citation>
    <scope>NUCLEOTIDE SEQUENCE [LARGE SCALE GENOMIC DNA]</scope>
    <source>
        <strain evidence="2 3">5Ap</strain>
    </source>
</reference>
<dbReference type="Pfam" id="PF23826">
    <property type="entry name" value="DUF7196"/>
    <property type="match status" value="1"/>
</dbReference>
<dbReference type="Proteomes" id="UP000593818">
    <property type="component" value="Chromosome"/>
</dbReference>
<protein>
    <recommendedName>
        <fullName evidence="1">DUF7196 domain-containing protein</fullName>
    </recommendedName>
</protein>
<dbReference type="EMBL" id="CP063450">
    <property type="protein sequence ID" value="QOW01238.1"/>
    <property type="molecule type" value="Genomic_DNA"/>
</dbReference>
<evidence type="ECO:0000313" key="3">
    <source>
        <dbReference type="Proteomes" id="UP000593818"/>
    </source>
</evidence>
<organism evidence="2 3">
    <name type="scientific">Rhodococcus pyridinivorans</name>
    <dbReference type="NCBI Taxonomy" id="103816"/>
    <lineage>
        <taxon>Bacteria</taxon>
        <taxon>Bacillati</taxon>
        <taxon>Actinomycetota</taxon>
        <taxon>Actinomycetes</taxon>
        <taxon>Mycobacteriales</taxon>
        <taxon>Nocardiaceae</taxon>
        <taxon>Rhodococcus</taxon>
    </lineage>
</organism>
<evidence type="ECO:0000259" key="1">
    <source>
        <dbReference type="Pfam" id="PF23826"/>
    </source>
</evidence>
<keyword evidence="3" id="KW-1185">Reference proteome</keyword>
<evidence type="ECO:0000313" key="2">
    <source>
        <dbReference type="EMBL" id="QOW01238.1"/>
    </source>
</evidence>
<dbReference type="AlphaFoldDB" id="A0A7M2XUC1"/>